<proteinExistence type="predicted"/>
<keyword evidence="3" id="KW-1185">Reference proteome</keyword>
<protein>
    <submittedName>
        <fullName evidence="2">Uncharacterized protein</fullName>
    </submittedName>
</protein>
<comment type="caution">
    <text evidence="2">The sequence shown here is derived from an EMBL/GenBank/DDBJ whole genome shotgun (WGS) entry which is preliminary data.</text>
</comment>
<accession>A0ABS8WUT7</accession>
<dbReference type="EMBL" id="JACEIK010013970">
    <property type="protein sequence ID" value="MCE3216717.1"/>
    <property type="molecule type" value="Genomic_DNA"/>
</dbReference>
<feature type="compositionally biased region" description="Polar residues" evidence="1">
    <location>
        <begin position="55"/>
        <end position="65"/>
    </location>
</feature>
<dbReference type="Proteomes" id="UP000823775">
    <property type="component" value="Unassembled WGS sequence"/>
</dbReference>
<feature type="region of interest" description="Disordered" evidence="1">
    <location>
        <begin position="46"/>
        <end position="92"/>
    </location>
</feature>
<name>A0ABS8WUT7_DATST</name>
<gene>
    <name evidence="2" type="ORF">HAX54_007704</name>
</gene>
<evidence type="ECO:0000313" key="3">
    <source>
        <dbReference type="Proteomes" id="UP000823775"/>
    </source>
</evidence>
<evidence type="ECO:0000256" key="1">
    <source>
        <dbReference type="SAM" id="MobiDB-lite"/>
    </source>
</evidence>
<reference evidence="2 3" key="1">
    <citation type="journal article" date="2021" name="BMC Genomics">
        <title>Datura genome reveals duplications of psychoactive alkaloid biosynthetic genes and high mutation rate following tissue culture.</title>
        <authorList>
            <person name="Rajewski A."/>
            <person name="Carter-House D."/>
            <person name="Stajich J."/>
            <person name="Litt A."/>
        </authorList>
    </citation>
    <scope>NUCLEOTIDE SEQUENCE [LARGE SCALE GENOMIC DNA]</scope>
    <source>
        <strain evidence="2">AR-01</strain>
    </source>
</reference>
<sequence length="92" mass="10078">MLKGFTPLFGDINNQLVCGYEASENITRKITGKKAAAAAGRRVEYQAEMPEHPATDSSATDNTVTVKRYAPPNQRNRALGRRKSGGDRLERG</sequence>
<organism evidence="2 3">
    <name type="scientific">Datura stramonium</name>
    <name type="common">Jimsonweed</name>
    <name type="synonym">Common thornapple</name>
    <dbReference type="NCBI Taxonomy" id="4076"/>
    <lineage>
        <taxon>Eukaryota</taxon>
        <taxon>Viridiplantae</taxon>
        <taxon>Streptophyta</taxon>
        <taxon>Embryophyta</taxon>
        <taxon>Tracheophyta</taxon>
        <taxon>Spermatophyta</taxon>
        <taxon>Magnoliopsida</taxon>
        <taxon>eudicotyledons</taxon>
        <taxon>Gunneridae</taxon>
        <taxon>Pentapetalae</taxon>
        <taxon>asterids</taxon>
        <taxon>lamiids</taxon>
        <taxon>Solanales</taxon>
        <taxon>Solanaceae</taxon>
        <taxon>Solanoideae</taxon>
        <taxon>Datureae</taxon>
        <taxon>Datura</taxon>
    </lineage>
</organism>
<evidence type="ECO:0000313" key="2">
    <source>
        <dbReference type="EMBL" id="MCE3216717.1"/>
    </source>
</evidence>